<evidence type="ECO:0000313" key="2">
    <source>
        <dbReference type="EMBL" id="GBG83595.1"/>
    </source>
</evidence>
<feature type="compositionally biased region" description="Basic and acidic residues" evidence="1">
    <location>
        <begin position="12"/>
        <end position="35"/>
    </location>
</feature>
<evidence type="ECO:0000256" key="1">
    <source>
        <dbReference type="SAM" id="MobiDB-lite"/>
    </source>
</evidence>
<dbReference type="Proteomes" id="UP000265515">
    <property type="component" value="Unassembled WGS sequence"/>
</dbReference>
<dbReference type="AlphaFoldDB" id="A0A388LMY3"/>
<feature type="region of interest" description="Disordered" evidence="1">
    <location>
        <begin position="1"/>
        <end position="84"/>
    </location>
</feature>
<gene>
    <name evidence="2" type="ORF">CBR_g37400</name>
</gene>
<dbReference type="Gramene" id="GBG83595">
    <property type="protein sequence ID" value="GBG83595"/>
    <property type="gene ID" value="CBR_g37400"/>
</dbReference>
<feature type="region of interest" description="Disordered" evidence="1">
    <location>
        <begin position="259"/>
        <end position="357"/>
    </location>
</feature>
<protein>
    <submittedName>
        <fullName evidence="2">Uncharacterized protein</fullName>
    </submittedName>
</protein>
<comment type="caution">
    <text evidence="2">The sequence shown here is derived from an EMBL/GenBank/DDBJ whole genome shotgun (WGS) entry which is preliminary data.</text>
</comment>
<proteinExistence type="predicted"/>
<name>A0A388LMY3_CHABU</name>
<evidence type="ECO:0000313" key="3">
    <source>
        <dbReference type="Proteomes" id="UP000265515"/>
    </source>
</evidence>
<dbReference type="EMBL" id="BFEA01000445">
    <property type="protein sequence ID" value="GBG83595.1"/>
    <property type="molecule type" value="Genomic_DNA"/>
</dbReference>
<organism evidence="2 3">
    <name type="scientific">Chara braunii</name>
    <name type="common">Braun's stonewort</name>
    <dbReference type="NCBI Taxonomy" id="69332"/>
    <lineage>
        <taxon>Eukaryota</taxon>
        <taxon>Viridiplantae</taxon>
        <taxon>Streptophyta</taxon>
        <taxon>Charophyceae</taxon>
        <taxon>Charales</taxon>
        <taxon>Characeae</taxon>
        <taxon>Chara</taxon>
    </lineage>
</organism>
<sequence length="521" mass="56972">MRRSPRLASAAERQRTHNSEDREGARPMDMRDVERTPSGAGLRPRSLSELRNDDFDVGGSGGGLGDLSAPRQGGASPLELRTDDFDVRDRMETAEEQDARLDREEEERLHTLPGWEGRFAYLEEQRRLRELETWGVAAVTPTTWVSVGRLFWERSEKVLSERISTWVAGERVSPRVTRDRVSPWVVGERVDQVEMSTATIAASTRTGPTTATAVTTTVATTMREMLALVVRDPTLPPLHPDDFAHVVLDADGLVHVGLQDPFPHTGRRSDERRPPGGTYSPPPYLVQSPRWSGSSLSDIRGRESGVVEGGSGRRSGGESAESMPPPPAQAAEASDEETAARAHIGGSPPPVRGGVAGGWAAHRRVTDRLRADYDVGRGAFAGRLSPQRQAAEGGSGRPSLHMAGRMLGLSRSATRRSLVLPAARTLTDMQQGQHYTSGEEGLMMRRGTRRHSVVTEVEARLTAEIAADQAALDAIQRQRETIAAEEAEDEDTSTVLWERPRASSCRAGHRPLFLFGRTLCL</sequence>
<reference evidence="2 3" key="1">
    <citation type="journal article" date="2018" name="Cell">
        <title>The Chara Genome: Secondary Complexity and Implications for Plant Terrestrialization.</title>
        <authorList>
            <person name="Nishiyama T."/>
            <person name="Sakayama H."/>
            <person name="Vries J.D."/>
            <person name="Buschmann H."/>
            <person name="Saint-Marcoux D."/>
            <person name="Ullrich K.K."/>
            <person name="Haas F.B."/>
            <person name="Vanderstraeten L."/>
            <person name="Becker D."/>
            <person name="Lang D."/>
            <person name="Vosolsobe S."/>
            <person name="Rombauts S."/>
            <person name="Wilhelmsson P.K.I."/>
            <person name="Janitza P."/>
            <person name="Kern R."/>
            <person name="Heyl A."/>
            <person name="Rumpler F."/>
            <person name="Villalobos L.I.A.C."/>
            <person name="Clay J.M."/>
            <person name="Skokan R."/>
            <person name="Toyoda A."/>
            <person name="Suzuki Y."/>
            <person name="Kagoshima H."/>
            <person name="Schijlen E."/>
            <person name="Tajeshwar N."/>
            <person name="Catarino B."/>
            <person name="Hetherington A.J."/>
            <person name="Saltykova A."/>
            <person name="Bonnot C."/>
            <person name="Breuninger H."/>
            <person name="Symeonidi A."/>
            <person name="Radhakrishnan G.V."/>
            <person name="Van Nieuwerburgh F."/>
            <person name="Deforce D."/>
            <person name="Chang C."/>
            <person name="Karol K.G."/>
            <person name="Hedrich R."/>
            <person name="Ulvskov P."/>
            <person name="Glockner G."/>
            <person name="Delwiche C.F."/>
            <person name="Petrasek J."/>
            <person name="Van de Peer Y."/>
            <person name="Friml J."/>
            <person name="Beilby M."/>
            <person name="Dolan L."/>
            <person name="Kohara Y."/>
            <person name="Sugano S."/>
            <person name="Fujiyama A."/>
            <person name="Delaux P.-M."/>
            <person name="Quint M."/>
            <person name="TheiBen G."/>
            <person name="Hagemann M."/>
            <person name="Harholt J."/>
            <person name="Dunand C."/>
            <person name="Zachgo S."/>
            <person name="Langdale J."/>
            <person name="Maumus F."/>
            <person name="Straeten D.V.D."/>
            <person name="Gould S.B."/>
            <person name="Rensing S.A."/>
        </authorList>
    </citation>
    <scope>NUCLEOTIDE SEQUENCE [LARGE SCALE GENOMIC DNA]</scope>
    <source>
        <strain evidence="2 3">S276</strain>
    </source>
</reference>
<keyword evidence="3" id="KW-1185">Reference proteome</keyword>
<accession>A0A388LMY3</accession>